<reference evidence="2 3" key="1">
    <citation type="submission" date="2016-10" db="EMBL/GenBank/DDBJ databases">
        <authorList>
            <person name="de Groot N.N."/>
        </authorList>
    </citation>
    <scope>NUCLEOTIDE SEQUENCE [LARGE SCALE GENOMIC DNA]</scope>
    <source>
        <strain evidence="2 3">DSM 26880</strain>
    </source>
</reference>
<evidence type="ECO:0000256" key="1">
    <source>
        <dbReference type="SAM" id="Phobius"/>
    </source>
</evidence>
<evidence type="ECO:0000313" key="2">
    <source>
        <dbReference type="EMBL" id="SDY28924.1"/>
    </source>
</evidence>
<evidence type="ECO:0000313" key="3">
    <source>
        <dbReference type="Proteomes" id="UP000199286"/>
    </source>
</evidence>
<keyword evidence="3" id="KW-1185">Reference proteome</keyword>
<name>A0A1H3IQ08_9RHOB</name>
<proteinExistence type="predicted"/>
<accession>A0A1H3IQ08</accession>
<dbReference type="AlphaFoldDB" id="A0A1H3IQ08"/>
<keyword evidence="1" id="KW-0812">Transmembrane</keyword>
<dbReference type="Proteomes" id="UP000199286">
    <property type="component" value="Unassembled WGS sequence"/>
</dbReference>
<feature type="transmembrane region" description="Helical" evidence="1">
    <location>
        <begin position="50"/>
        <end position="71"/>
    </location>
</feature>
<keyword evidence="1" id="KW-1133">Transmembrane helix</keyword>
<feature type="transmembrane region" description="Helical" evidence="1">
    <location>
        <begin position="91"/>
        <end position="113"/>
    </location>
</feature>
<protein>
    <submittedName>
        <fullName evidence="2">Uncharacterized protein</fullName>
    </submittedName>
</protein>
<sequence length="178" mass="18560">MVLILAQIIPDTVHMTVMKQTQVDFRQRVRRIAAASQADRPRAQGAHRPVVNALAGAGAAVPLYAATGPTFGPNTLSWLAWLPAPLRDEALMLVAAAIGAALVLLLVHGLRLVMRRGTEARNSAAALTGASTAATALMVFTTMPDAALAGYADVPLDAVRAAVLQVTQVIPGLDVGRL</sequence>
<gene>
    <name evidence="2" type="ORF">SAMN05444340_105159</name>
</gene>
<organism evidence="2 3">
    <name type="scientific">Citreimonas salinaria</name>
    <dbReference type="NCBI Taxonomy" id="321339"/>
    <lineage>
        <taxon>Bacteria</taxon>
        <taxon>Pseudomonadati</taxon>
        <taxon>Pseudomonadota</taxon>
        <taxon>Alphaproteobacteria</taxon>
        <taxon>Rhodobacterales</taxon>
        <taxon>Roseobacteraceae</taxon>
        <taxon>Citreimonas</taxon>
    </lineage>
</organism>
<dbReference type="EMBL" id="FNPF01000005">
    <property type="protein sequence ID" value="SDY28924.1"/>
    <property type="molecule type" value="Genomic_DNA"/>
</dbReference>
<keyword evidence="1" id="KW-0472">Membrane</keyword>